<dbReference type="AlphaFoldDB" id="A0A840D2L5"/>
<reference evidence="1" key="1">
    <citation type="submission" date="2020-08" db="EMBL/GenBank/DDBJ databases">
        <title>Genomic Encyclopedia of Type Strains, Phase IV (KMG-IV): sequencing the most valuable type-strain genomes for metagenomic binning, comparative biology and taxonomic classification.</title>
        <authorList>
            <person name="Goeker M."/>
        </authorList>
    </citation>
    <scope>NUCLEOTIDE SEQUENCE [LARGE SCALE GENOMIC DNA]</scope>
    <source>
        <strain evidence="1">DSM 105720</strain>
    </source>
</reference>
<keyword evidence="2" id="KW-1185">Reference proteome</keyword>
<evidence type="ECO:0000313" key="1">
    <source>
        <dbReference type="EMBL" id="MBB4043804.1"/>
    </source>
</evidence>
<accession>A0A840D2L5</accession>
<proteinExistence type="predicted"/>
<sequence length="98" mass="11646">MDGVIMVYCKITQSDYMKLMCIIGWHREFSFTTSEIRLLSEMGIPVLSKRLYNSEKVRDYIKKYLSFVIAKRNKTLRLDRSWRRMKIAIRKSNSGEAT</sequence>
<gene>
    <name evidence="1" type="ORF">GGR06_001590</name>
</gene>
<evidence type="ECO:0000313" key="2">
    <source>
        <dbReference type="Proteomes" id="UP000560658"/>
    </source>
</evidence>
<comment type="caution">
    <text evidence="1">The sequence shown here is derived from an EMBL/GenBank/DDBJ whole genome shotgun (WGS) entry which is preliminary data.</text>
</comment>
<name>A0A840D2L5_9BACE</name>
<dbReference type="EMBL" id="JACIER010000005">
    <property type="protein sequence ID" value="MBB4043804.1"/>
    <property type="molecule type" value="Genomic_DNA"/>
</dbReference>
<dbReference type="Proteomes" id="UP000560658">
    <property type="component" value="Unassembled WGS sequence"/>
</dbReference>
<protein>
    <submittedName>
        <fullName evidence="1">Uncharacterized protein YifE (UPF0438 family)</fullName>
    </submittedName>
</protein>
<organism evidence="1 2">
    <name type="scientific">Bacteroides reticulotermitis</name>
    <dbReference type="NCBI Taxonomy" id="1133319"/>
    <lineage>
        <taxon>Bacteria</taxon>
        <taxon>Pseudomonadati</taxon>
        <taxon>Bacteroidota</taxon>
        <taxon>Bacteroidia</taxon>
        <taxon>Bacteroidales</taxon>
        <taxon>Bacteroidaceae</taxon>
        <taxon>Bacteroides</taxon>
    </lineage>
</organism>